<evidence type="ECO:0000313" key="2">
    <source>
        <dbReference type="Ensembl" id="ENSMNEP00000036101.1"/>
    </source>
</evidence>
<reference evidence="2" key="1">
    <citation type="submission" date="2025-08" db="UniProtKB">
        <authorList>
            <consortium name="Ensembl"/>
        </authorList>
    </citation>
    <scope>IDENTIFICATION</scope>
</reference>
<organism evidence="2 3">
    <name type="scientific">Macaca nemestrina</name>
    <name type="common">Pig-tailed macaque</name>
    <dbReference type="NCBI Taxonomy" id="9545"/>
    <lineage>
        <taxon>Eukaryota</taxon>
        <taxon>Metazoa</taxon>
        <taxon>Chordata</taxon>
        <taxon>Craniata</taxon>
        <taxon>Vertebrata</taxon>
        <taxon>Euteleostomi</taxon>
        <taxon>Mammalia</taxon>
        <taxon>Eutheria</taxon>
        <taxon>Euarchontoglires</taxon>
        <taxon>Primates</taxon>
        <taxon>Haplorrhini</taxon>
        <taxon>Catarrhini</taxon>
        <taxon>Cercopithecidae</taxon>
        <taxon>Cercopithecinae</taxon>
        <taxon>Macaca</taxon>
    </lineage>
</organism>
<dbReference type="OMA" id="QDGPQMY"/>
<keyword evidence="1" id="KW-0647">Proteasome</keyword>
<dbReference type="InterPro" id="IPR050115">
    <property type="entry name" value="Proteasome_alpha"/>
</dbReference>
<dbReference type="SUPFAM" id="SSF56235">
    <property type="entry name" value="N-terminal nucleophile aminohydrolases (Ntn hydrolases)"/>
    <property type="match status" value="1"/>
</dbReference>
<evidence type="ECO:0000256" key="1">
    <source>
        <dbReference type="ARBA" id="ARBA00022942"/>
    </source>
</evidence>
<sequence length="167" mass="19034">MEVAGLLANARSLADIAREEAFNFRSNFGYNIPLKHLADRAAMYVHAYTLYSAVRPFGCSFMLGSYSVNDGAQLYMIDPSARQAAKTEIQKLQMKEMTCRDIVKEVAKIIYIVHDEVKDKAFELELSWVGELTNGRHEIVPKDIREEAEKYAKESLKEEDESDDDNM</sequence>
<name>A0A2K6DJN0_MACNE</name>
<dbReference type="Proteomes" id="UP000233120">
    <property type="component" value="Unassembled WGS sequence"/>
</dbReference>
<dbReference type="AlphaFoldDB" id="A0A2K6DJN0"/>
<dbReference type="GO" id="GO:0005839">
    <property type="term" value="C:proteasome core complex"/>
    <property type="evidence" value="ECO:0007669"/>
    <property type="project" value="InterPro"/>
</dbReference>
<dbReference type="InterPro" id="IPR001353">
    <property type="entry name" value="Proteasome_sua/b"/>
</dbReference>
<dbReference type="Pfam" id="PF00227">
    <property type="entry name" value="Proteasome"/>
    <property type="match status" value="1"/>
</dbReference>
<keyword evidence="3" id="KW-1185">Reference proteome</keyword>
<dbReference type="STRING" id="9545.ENSMNEP00000036101"/>
<protein>
    <recommendedName>
        <fullName evidence="4">Proteasome subunit alpha type-3</fullName>
    </recommendedName>
</protein>
<dbReference type="GO" id="GO:0051603">
    <property type="term" value="P:proteolysis involved in protein catabolic process"/>
    <property type="evidence" value="ECO:0007669"/>
    <property type="project" value="InterPro"/>
</dbReference>
<dbReference type="GeneTree" id="ENSGT00550000074912"/>
<accession>A0A2K6DJN0</accession>
<dbReference type="Ensembl" id="ENSMNET00000060562.1">
    <property type="protein sequence ID" value="ENSMNEP00000036101.1"/>
    <property type="gene ID" value="ENSMNEG00000041184.1"/>
</dbReference>
<dbReference type="PANTHER" id="PTHR11599">
    <property type="entry name" value="PROTEASOME SUBUNIT ALPHA/BETA"/>
    <property type="match status" value="1"/>
</dbReference>
<dbReference type="Gene3D" id="3.60.20.10">
    <property type="entry name" value="Glutamine Phosphoribosylpyrophosphate, subunit 1, domain 1"/>
    <property type="match status" value="1"/>
</dbReference>
<proteinExistence type="predicted"/>
<evidence type="ECO:0008006" key="4">
    <source>
        <dbReference type="Google" id="ProtNLM"/>
    </source>
</evidence>
<dbReference type="InterPro" id="IPR029055">
    <property type="entry name" value="Ntn_hydrolases_N"/>
</dbReference>
<evidence type="ECO:0000313" key="3">
    <source>
        <dbReference type="Proteomes" id="UP000233120"/>
    </source>
</evidence>
<reference evidence="2" key="2">
    <citation type="submission" date="2025-09" db="UniProtKB">
        <authorList>
            <consortium name="Ensembl"/>
        </authorList>
    </citation>
    <scope>IDENTIFICATION</scope>
</reference>